<accession>A0A9P7BY07</accession>
<feature type="region of interest" description="Disordered" evidence="1">
    <location>
        <begin position="1"/>
        <end position="25"/>
    </location>
</feature>
<reference evidence="2" key="1">
    <citation type="journal article" date="2020" name="Microb. Genom.">
        <title>Genetic diversity of clinical and environmental Mucorales isolates obtained from an investigation of mucormycosis cases among solid organ transplant recipients.</title>
        <authorList>
            <person name="Nguyen M.H."/>
            <person name="Kaul D."/>
            <person name="Muto C."/>
            <person name="Cheng S.J."/>
            <person name="Richter R.A."/>
            <person name="Bruno V.M."/>
            <person name="Liu G."/>
            <person name="Beyhan S."/>
            <person name="Sundermann A.J."/>
            <person name="Mounaud S."/>
            <person name="Pasculle A.W."/>
            <person name="Nierman W.C."/>
            <person name="Driscoll E."/>
            <person name="Cumbie R."/>
            <person name="Clancy C.J."/>
            <person name="Dupont C.L."/>
        </authorList>
    </citation>
    <scope>NUCLEOTIDE SEQUENCE</scope>
    <source>
        <strain evidence="2">GL16</strain>
    </source>
</reference>
<sequence length="72" mass="7321">MLKLCSPHSGGKAMSPLASRRPSPLSPWQAAHWAAFSAWPRIGSGVSVLSIGPSLGAATRAPSGTGLLSHAM</sequence>
<gene>
    <name evidence="2" type="ORF">G6F51_014815</name>
</gene>
<dbReference type="EMBL" id="JAANIT010027872">
    <property type="protein sequence ID" value="KAG1507953.1"/>
    <property type="molecule type" value="Genomic_DNA"/>
</dbReference>
<dbReference type="Proteomes" id="UP000717996">
    <property type="component" value="Unassembled WGS sequence"/>
</dbReference>
<name>A0A9P7BY07_RHIOR</name>
<protein>
    <submittedName>
        <fullName evidence="2">Uncharacterized protein</fullName>
    </submittedName>
</protein>
<evidence type="ECO:0000256" key="1">
    <source>
        <dbReference type="SAM" id="MobiDB-lite"/>
    </source>
</evidence>
<dbReference type="AlphaFoldDB" id="A0A9P7BY07"/>
<proteinExistence type="predicted"/>
<organism evidence="2 3">
    <name type="scientific">Rhizopus oryzae</name>
    <name type="common">Mucormycosis agent</name>
    <name type="synonym">Rhizopus arrhizus var. delemar</name>
    <dbReference type="NCBI Taxonomy" id="64495"/>
    <lineage>
        <taxon>Eukaryota</taxon>
        <taxon>Fungi</taxon>
        <taxon>Fungi incertae sedis</taxon>
        <taxon>Mucoromycota</taxon>
        <taxon>Mucoromycotina</taxon>
        <taxon>Mucoromycetes</taxon>
        <taxon>Mucorales</taxon>
        <taxon>Mucorineae</taxon>
        <taxon>Rhizopodaceae</taxon>
        <taxon>Rhizopus</taxon>
    </lineage>
</organism>
<evidence type="ECO:0000313" key="2">
    <source>
        <dbReference type="EMBL" id="KAG1507953.1"/>
    </source>
</evidence>
<comment type="caution">
    <text evidence="2">The sequence shown here is derived from an EMBL/GenBank/DDBJ whole genome shotgun (WGS) entry which is preliminary data.</text>
</comment>
<evidence type="ECO:0000313" key="3">
    <source>
        <dbReference type="Proteomes" id="UP000717996"/>
    </source>
</evidence>
<feature type="compositionally biased region" description="Low complexity" evidence="1">
    <location>
        <begin position="15"/>
        <end position="25"/>
    </location>
</feature>